<dbReference type="Pfam" id="PF00873">
    <property type="entry name" value="ACR_tran"/>
    <property type="match status" value="1"/>
</dbReference>
<dbReference type="Gene3D" id="3.30.70.1320">
    <property type="entry name" value="Multidrug efflux transporter AcrB pore domain like"/>
    <property type="match status" value="1"/>
</dbReference>
<sequence length="1013" mass="109916">MIGLTRFSLKRPVTLILAVITVLFFGLRSVMNAPMELNPEMSLPMMVVSTIYPGASPADIDELVSKKIESEVSTLTGIKTVSVSSMENASTMLLQYEFGTNMDKAYINLKKVLDSVKSSLPKDAEEPNIIEIDMNAQSDIQLSVAGGTDGNLQDYVNTNIVPEFKKMSSVGSVSISGGQSSYIRIELIPEKLAQYNLAMSDIGNIISSADFSTPVGKVDYGRQSLSVSIGADYKDINRLKNIVIPLKTGDVIHLSDVANVYDALEEKNSLSRYNGEEVVSVAITKQQSSTSVEVSKQVNKVIEELKANNKDLTITTIFDSSKYIKESISDVFKTLIMAVILSMIVLFIFFGDIKASLIVGSSIPISVMVALTLMRAAGFSLNLISMGSLVLGIGMIVDASIVVLESCFRSKSDKNFFDSAVEGTGIVINSITGSIITTCVVFLPLAMLKGLSGQLFAQLGYTIVFCMVSSLFSAIMIVPLLYLFFHPVEKTDTLANRVLLKVQDSYRNTVKKITPKKFTVVGISVMLLVISFILAGNVGMVLMPESDDGQIAISVSVAPGLNIEDVDRIAKQIEDFVAADPDVENYQMTFGNSEMFSEKTGISITAYLKKKRSRKTKNVIQEWQPVLTKIPDTSISVKNQSNSSSGVSNRAVQINLQSTDYNLVRKTANEIVDKMHSLNYLLNVHSSAENAAPIVKINVDPVQAEAIGMTPGSVAGIVYQNLTDTEVMKYSSGDSTITVKMNYPDESYDTINEIENILITGVTGTKTPLSDLATVSFEDSAVTITRSDKKYQVSITADKVAGYKGDANSEADAFVDSIGLPNGVERATNAYNDMMSDEMTALLNALLTAIFLIFIVMAMQFESPRFSLMVMFTIPFSLIGAFGLLWLFDVPISMMSMIGFLMMVGTVVNNGILYVDTVNQYKVEMPLDDALVEAGATRIRPILLTTLTTIISMLPMALGYGTDMLQGLALVNVGGLIASTLLALLLLPTLYKMLDKAGKKLTGNHLEAGLDID</sequence>
<name>A0A3P3QWF6_9FIRM</name>
<dbReference type="EMBL" id="RRCO01000003">
    <property type="protein sequence ID" value="RRJ25602.1"/>
    <property type="molecule type" value="Genomic_DNA"/>
</dbReference>
<feature type="transmembrane region" description="Helical" evidence="1">
    <location>
        <begin position="894"/>
        <end position="915"/>
    </location>
</feature>
<dbReference type="OrthoDB" id="9757876at2"/>
<organism evidence="2 3">
    <name type="scientific">Lachnoanaerobaculum gingivalis</name>
    <dbReference type="NCBI Taxonomy" id="2490855"/>
    <lineage>
        <taxon>Bacteria</taxon>
        <taxon>Bacillati</taxon>
        <taxon>Bacillota</taxon>
        <taxon>Clostridia</taxon>
        <taxon>Lachnospirales</taxon>
        <taxon>Lachnospiraceae</taxon>
        <taxon>Lachnoanaerobaculum</taxon>
    </lineage>
</organism>
<dbReference type="Gene3D" id="3.30.2090.10">
    <property type="entry name" value="Multidrug efflux transporter AcrB TolC docking domain, DN and DC subdomains"/>
    <property type="match status" value="2"/>
</dbReference>
<keyword evidence="1" id="KW-1133">Transmembrane helix</keyword>
<keyword evidence="1" id="KW-0472">Membrane</keyword>
<protein>
    <submittedName>
        <fullName evidence="2">Efflux RND transporter permease subunit</fullName>
    </submittedName>
</protein>
<dbReference type="RefSeq" id="WP_128674231.1">
    <property type="nucleotide sequence ID" value="NZ_RRCO01000003.1"/>
</dbReference>
<dbReference type="Gene3D" id="3.30.70.1440">
    <property type="entry name" value="Multidrug efflux transporter AcrB pore domain"/>
    <property type="match status" value="1"/>
</dbReference>
<dbReference type="Gene3D" id="1.20.1640.10">
    <property type="entry name" value="Multidrug efflux transporter AcrB transmembrane domain"/>
    <property type="match status" value="2"/>
</dbReference>
<dbReference type="Proteomes" id="UP000272490">
    <property type="component" value="Unassembled WGS sequence"/>
</dbReference>
<dbReference type="PANTHER" id="PTHR32063">
    <property type="match status" value="1"/>
</dbReference>
<evidence type="ECO:0000313" key="2">
    <source>
        <dbReference type="EMBL" id="RRJ25602.1"/>
    </source>
</evidence>
<feature type="transmembrane region" description="Helical" evidence="1">
    <location>
        <begin position="331"/>
        <end position="350"/>
    </location>
</feature>
<feature type="transmembrane region" description="Helical" evidence="1">
    <location>
        <begin position="942"/>
        <end position="961"/>
    </location>
</feature>
<dbReference type="GO" id="GO:0005886">
    <property type="term" value="C:plasma membrane"/>
    <property type="evidence" value="ECO:0007669"/>
    <property type="project" value="TreeGrafter"/>
</dbReference>
<feature type="transmembrane region" description="Helical" evidence="1">
    <location>
        <begin position="518"/>
        <end position="543"/>
    </location>
</feature>
<dbReference type="SUPFAM" id="SSF82714">
    <property type="entry name" value="Multidrug efflux transporter AcrB TolC docking domain, DN and DC subdomains"/>
    <property type="match status" value="2"/>
</dbReference>
<evidence type="ECO:0000256" key="1">
    <source>
        <dbReference type="SAM" id="Phobius"/>
    </source>
</evidence>
<feature type="transmembrane region" description="Helical" evidence="1">
    <location>
        <begin position="425"/>
        <end position="447"/>
    </location>
</feature>
<feature type="transmembrane region" description="Helical" evidence="1">
    <location>
        <begin position="841"/>
        <end position="859"/>
    </location>
</feature>
<dbReference type="InterPro" id="IPR001036">
    <property type="entry name" value="Acrflvin-R"/>
</dbReference>
<feature type="transmembrane region" description="Helical" evidence="1">
    <location>
        <begin position="357"/>
        <end position="377"/>
    </location>
</feature>
<feature type="transmembrane region" description="Helical" evidence="1">
    <location>
        <begin position="866"/>
        <end position="888"/>
    </location>
</feature>
<feature type="transmembrane region" description="Helical" evidence="1">
    <location>
        <begin position="967"/>
        <end position="991"/>
    </location>
</feature>
<evidence type="ECO:0000313" key="3">
    <source>
        <dbReference type="Proteomes" id="UP000272490"/>
    </source>
</evidence>
<gene>
    <name evidence="2" type="ORF">EHV10_08235</name>
</gene>
<feature type="transmembrane region" description="Helical" evidence="1">
    <location>
        <begin position="383"/>
        <end position="404"/>
    </location>
</feature>
<proteinExistence type="predicted"/>
<accession>A0A3P3QWF6</accession>
<dbReference type="InterPro" id="IPR027463">
    <property type="entry name" value="AcrB_DN_DC_subdom"/>
</dbReference>
<dbReference type="GO" id="GO:0042910">
    <property type="term" value="F:xenobiotic transmembrane transporter activity"/>
    <property type="evidence" value="ECO:0007669"/>
    <property type="project" value="TreeGrafter"/>
</dbReference>
<dbReference type="Gene3D" id="3.30.70.1430">
    <property type="entry name" value="Multidrug efflux transporter AcrB pore domain"/>
    <property type="match status" value="2"/>
</dbReference>
<dbReference type="SUPFAM" id="SSF82866">
    <property type="entry name" value="Multidrug efflux transporter AcrB transmembrane domain"/>
    <property type="match status" value="2"/>
</dbReference>
<dbReference type="SUPFAM" id="SSF82693">
    <property type="entry name" value="Multidrug efflux transporter AcrB pore domain, PN1, PN2, PC1 and PC2 subdomains"/>
    <property type="match status" value="3"/>
</dbReference>
<comment type="caution">
    <text evidence="2">The sequence shown here is derived from an EMBL/GenBank/DDBJ whole genome shotgun (WGS) entry which is preliminary data.</text>
</comment>
<feature type="transmembrane region" description="Helical" evidence="1">
    <location>
        <begin position="459"/>
        <end position="485"/>
    </location>
</feature>
<dbReference type="PRINTS" id="PR00702">
    <property type="entry name" value="ACRIFLAVINRP"/>
</dbReference>
<keyword evidence="1" id="KW-0812">Transmembrane</keyword>
<keyword evidence="3" id="KW-1185">Reference proteome</keyword>
<reference evidence="2 3" key="1">
    <citation type="submission" date="2018-11" db="EMBL/GenBank/DDBJ databases">
        <title>Genome sequencing of Lachnoanaerobaculum sp. KCOM 2030 (= ChDC B114).</title>
        <authorList>
            <person name="Kook J.-K."/>
            <person name="Park S.-N."/>
            <person name="Lim Y.K."/>
        </authorList>
    </citation>
    <scope>NUCLEOTIDE SEQUENCE [LARGE SCALE GENOMIC DNA]</scope>
    <source>
        <strain evidence="2 3">KCOM 2030</strain>
    </source>
</reference>
<dbReference type="PANTHER" id="PTHR32063:SF0">
    <property type="entry name" value="SWARMING MOTILITY PROTEIN SWRC"/>
    <property type="match status" value="1"/>
</dbReference>
<dbReference type="AlphaFoldDB" id="A0A3P3QWF6"/>